<dbReference type="AlphaFoldDB" id="A0AAD4QWX5"/>
<keyword evidence="1" id="KW-1133">Transmembrane helix</keyword>
<evidence type="ECO:0000313" key="3">
    <source>
        <dbReference type="Proteomes" id="UP001201812"/>
    </source>
</evidence>
<keyword evidence="1" id="KW-0812">Transmembrane</keyword>
<name>A0AAD4QWX5_9BILA</name>
<dbReference type="EMBL" id="JAKKPZ010000422">
    <property type="protein sequence ID" value="KAI1695256.1"/>
    <property type="molecule type" value="Genomic_DNA"/>
</dbReference>
<gene>
    <name evidence="2" type="ORF">DdX_19685</name>
</gene>
<feature type="transmembrane region" description="Helical" evidence="1">
    <location>
        <begin position="39"/>
        <end position="61"/>
    </location>
</feature>
<keyword evidence="3" id="KW-1185">Reference proteome</keyword>
<sequence length="238" mass="27199">MPCVEGNKIHKDVYDFCDFVETVTDHANPTHGVGFAATYSLYMGLEVFLLFGTFGCSLFVLQKIRTMRQLVRYSSQLETSAICAEPHSPVYFKPFSTPSIHMLLYNLKVITFNDTSPLTFQVLLRIFSEIQNPMFLLFTIIDTLIPILLLRSYRRTIRTLCLHSYRLVAGKKTTENMVTFTTWGRSLSSAHLSMLRRSDAQSLSPYQILSAQMLRKKGNAQKSFLSAQMLRISVLIKM</sequence>
<reference evidence="2" key="1">
    <citation type="submission" date="2022-01" db="EMBL/GenBank/DDBJ databases">
        <title>Genome Sequence Resource for Two Populations of Ditylenchus destructor, the Migratory Endoparasitic Phytonematode.</title>
        <authorList>
            <person name="Zhang H."/>
            <person name="Lin R."/>
            <person name="Xie B."/>
        </authorList>
    </citation>
    <scope>NUCLEOTIDE SEQUENCE</scope>
    <source>
        <strain evidence="2">BazhouSP</strain>
    </source>
</reference>
<proteinExistence type="predicted"/>
<evidence type="ECO:0000256" key="1">
    <source>
        <dbReference type="SAM" id="Phobius"/>
    </source>
</evidence>
<organism evidence="2 3">
    <name type="scientific">Ditylenchus destructor</name>
    <dbReference type="NCBI Taxonomy" id="166010"/>
    <lineage>
        <taxon>Eukaryota</taxon>
        <taxon>Metazoa</taxon>
        <taxon>Ecdysozoa</taxon>
        <taxon>Nematoda</taxon>
        <taxon>Chromadorea</taxon>
        <taxon>Rhabditida</taxon>
        <taxon>Tylenchina</taxon>
        <taxon>Tylenchomorpha</taxon>
        <taxon>Sphaerularioidea</taxon>
        <taxon>Anguinidae</taxon>
        <taxon>Anguininae</taxon>
        <taxon>Ditylenchus</taxon>
    </lineage>
</organism>
<protein>
    <submittedName>
        <fullName evidence="2">Uncharacterized protein</fullName>
    </submittedName>
</protein>
<accession>A0AAD4QWX5</accession>
<dbReference type="Proteomes" id="UP001201812">
    <property type="component" value="Unassembled WGS sequence"/>
</dbReference>
<comment type="caution">
    <text evidence="2">The sequence shown here is derived from an EMBL/GenBank/DDBJ whole genome shotgun (WGS) entry which is preliminary data.</text>
</comment>
<keyword evidence="1" id="KW-0472">Membrane</keyword>
<evidence type="ECO:0000313" key="2">
    <source>
        <dbReference type="EMBL" id="KAI1695256.1"/>
    </source>
</evidence>